<organism evidence="3 4">
    <name type="scientific">Mucilaginibacter phyllosphaerae</name>
    <dbReference type="NCBI Taxonomy" id="1812349"/>
    <lineage>
        <taxon>Bacteria</taxon>
        <taxon>Pseudomonadati</taxon>
        <taxon>Bacteroidota</taxon>
        <taxon>Sphingobacteriia</taxon>
        <taxon>Sphingobacteriales</taxon>
        <taxon>Sphingobacteriaceae</taxon>
        <taxon>Mucilaginibacter</taxon>
    </lineage>
</organism>
<evidence type="ECO:0000313" key="2">
    <source>
        <dbReference type="EMBL" id="MBB3969477.1"/>
    </source>
</evidence>
<feature type="transmembrane region" description="Helical" evidence="1">
    <location>
        <begin position="21"/>
        <end position="44"/>
    </location>
</feature>
<gene>
    <name evidence="3" type="ORF">E2R65_11410</name>
    <name evidence="2" type="ORF">GGR35_002080</name>
</gene>
<dbReference type="Proteomes" id="UP000297248">
    <property type="component" value="Unassembled WGS sequence"/>
</dbReference>
<feature type="transmembrane region" description="Helical" evidence="1">
    <location>
        <begin position="107"/>
        <end position="125"/>
    </location>
</feature>
<dbReference type="InterPro" id="IPR036259">
    <property type="entry name" value="MFS_trans_sf"/>
</dbReference>
<reference evidence="3" key="2">
    <citation type="submission" date="2019-03" db="EMBL/GenBank/DDBJ databases">
        <authorList>
            <person name="Yan Y.-Q."/>
            <person name="Du Z.-J."/>
        </authorList>
    </citation>
    <scope>NUCLEOTIDE SEQUENCE</scope>
    <source>
        <strain evidence="3">PP-F2FG21</strain>
    </source>
</reference>
<dbReference type="EMBL" id="SNQG01000004">
    <property type="protein sequence ID" value="TEW65743.1"/>
    <property type="molecule type" value="Genomic_DNA"/>
</dbReference>
<feature type="transmembrane region" description="Helical" evidence="1">
    <location>
        <begin position="384"/>
        <end position="402"/>
    </location>
</feature>
<proteinExistence type="predicted"/>
<dbReference type="SUPFAM" id="SSF103473">
    <property type="entry name" value="MFS general substrate transporter"/>
    <property type="match status" value="1"/>
</dbReference>
<feature type="transmembrane region" description="Helical" evidence="1">
    <location>
        <begin position="222"/>
        <end position="247"/>
    </location>
</feature>
<evidence type="ECO:0000256" key="1">
    <source>
        <dbReference type="SAM" id="Phobius"/>
    </source>
</evidence>
<dbReference type="EMBL" id="JACIEG010000003">
    <property type="protein sequence ID" value="MBB3969477.1"/>
    <property type="molecule type" value="Genomic_DNA"/>
</dbReference>
<keyword evidence="1" id="KW-1133">Transmembrane helix</keyword>
<evidence type="ECO:0000313" key="4">
    <source>
        <dbReference type="Proteomes" id="UP000297248"/>
    </source>
</evidence>
<sequence length="431" mass="47321">MAGIKDEYRFFCSQPRAMRTLLLTNMAYAFAIPVIELFIGAYIIRKSDDVSLVMVYQLAQGSGIPVTFILNGYLLRIMPIGWLYAAGMIISGLDMAVMMLLPQLEMAGIALIGFIMGLSYGFFWANRVSLALTSTRDTNRNYYYGLESFFFTVASIIMPLLAGYLIAATQKLGWLGGNINGAYRILTGLVILLTLTASSIAIRGKFKNPPSARFIYFKFHRLWNKLLAMAALKGVAQGFIIAAPVMLIMKLVGSEGSVGSFQSAGALLSAGMLYILGRKTSSRHRNAIFTAGLGLFVIGAVVNMLLFNAAGAIVFVACMVFSRPLLDLAYFPIQLGVIECVASKERRNQFAYIFSHEVGIYVGRLFGCMLFILVARFINEDAALRYVLLAVAVVQFASILVARSIQKDQEWCEVSGGEPIVPQQLKEPAEL</sequence>
<feature type="transmembrane region" description="Helical" evidence="1">
    <location>
        <begin position="181"/>
        <end position="202"/>
    </location>
</feature>
<dbReference type="Proteomes" id="UP000583101">
    <property type="component" value="Unassembled WGS sequence"/>
</dbReference>
<keyword evidence="5" id="KW-1185">Reference proteome</keyword>
<keyword evidence="1" id="KW-0472">Membrane</keyword>
<reference evidence="2 5" key="3">
    <citation type="submission" date="2020-08" db="EMBL/GenBank/DDBJ databases">
        <title>Genomic Encyclopedia of Type Strains, Phase IV (KMG-IV): sequencing the most valuable type-strain genomes for metagenomic binning, comparative biology and taxonomic classification.</title>
        <authorList>
            <person name="Goeker M."/>
        </authorList>
    </citation>
    <scope>NUCLEOTIDE SEQUENCE [LARGE SCALE GENOMIC DNA]</scope>
    <source>
        <strain evidence="2 5">DSM 100995</strain>
    </source>
</reference>
<dbReference type="RefSeq" id="WP_134336612.1">
    <property type="nucleotide sequence ID" value="NZ_BMCZ01000002.1"/>
</dbReference>
<feature type="transmembrane region" description="Helical" evidence="1">
    <location>
        <begin position="50"/>
        <end position="70"/>
    </location>
</feature>
<evidence type="ECO:0000313" key="5">
    <source>
        <dbReference type="Proteomes" id="UP000583101"/>
    </source>
</evidence>
<dbReference type="CDD" id="cd06174">
    <property type="entry name" value="MFS"/>
    <property type="match status" value="1"/>
</dbReference>
<reference evidence="3 4" key="1">
    <citation type="journal article" date="2016" name="Int. J. Syst. Evol. Microbiol.">
        <title>Proposal of Mucilaginibacter phyllosphaerae sp. nov. isolated from the phyllosphere of Galium album.</title>
        <authorList>
            <person name="Aydogan E.L."/>
            <person name="Busse H.J."/>
            <person name="Moser G."/>
            <person name="Muller C."/>
            <person name="Kampfer P."/>
            <person name="Glaeser S.P."/>
        </authorList>
    </citation>
    <scope>NUCLEOTIDE SEQUENCE [LARGE SCALE GENOMIC DNA]</scope>
    <source>
        <strain evidence="3 4">PP-F2FG21</strain>
    </source>
</reference>
<name>A0A4Y8AB36_9SPHI</name>
<comment type="caution">
    <text evidence="3">The sequence shown here is derived from an EMBL/GenBank/DDBJ whole genome shotgun (WGS) entry which is preliminary data.</text>
</comment>
<dbReference type="Gene3D" id="1.20.1250.20">
    <property type="entry name" value="MFS general substrate transporter like domains"/>
    <property type="match status" value="1"/>
</dbReference>
<feature type="transmembrane region" description="Helical" evidence="1">
    <location>
        <begin position="146"/>
        <end position="169"/>
    </location>
</feature>
<evidence type="ECO:0000313" key="3">
    <source>
        <dbReference type="EMBL" id="TEW65743.1"/>
    </source>
</evidence>
<feature type="transmembrane region" description="Helical" evidence="1">
    <location>
        <begin position="82"/>
        <end position="101"/>
    </location>
</feature>
<feature type="transmembrane region" description="Helical" evidence="1">
    <location>
        <begin position="288"/>
        <end position="307"/>
    </location>
</feature>
<protein>
    <submittedName>
        <fullName evidence="3">MFS transporter</fullName>
    </submittedName>
    <submittedName>
        <fullName evidence="2">YQGE family putative transporter</fullName>
    </submittedName>
</protein>
<accession>A0A4Y8AB36</accession>
<feature type="transmembrane region" description="Helical" evidence="1">
    <location>
        <begin position="259"/>
        <end position="276"/>
    </location>
</feature>
<dbReference type="OrthoDB" id="1375074at2"/>
<dbReference type="AlphaFoldDB" id="A0A4Y8AB36"/>
<feature type="transmembrane region" description="Helical" evidence="1">
    <location>
        <begin position="358"/>
        <end position="378"/>
    </location>
</feature>
<keyword evidence="1" id="KW-0812">Transmembrane</keyword>